<dbReference type="InterPro" id="IPR013762">
    <property type="entry name" value="Integrase-like_cat_sf"/>
</dbReference>
<dbReference type="Gene3D" id="1.10.443.10">
    <property type="entry name" value="Intergrase catalytic core"/>
    <property type="match status" value="1"/>
</dbReference>
<keyword evidence="2" id="KW-0597">Phosphoprotein</keyword>
<proteinExistence type="predicted"/>
<reference evidence="7" key="1">
    <citation type="journal article" date="2023" name="G3 (Bethesda)">
        <title>Whole genome assembly and annotation of the endangered Caribbean coral Acropora cervicornis.</title>
        <authorList>
            <person name="Selwyn J.D."/>
            <person name="Vollmer S.V."/>
        </authorList>
    </citation>
    <scope>NUCLEOTIDE SEQUENCE</scope>
    <source>
        <strain evidence="7">K2</strain>
    </source>
</reference>
<sequence length="320" mass="36267">MNIIDGDKFKLSREVLSAKRRQLVVEHGKGNKPNAARELTEGEEDKLFECGEFGTSNPTVLQRTLWWIIALHFGFRARDESHRLKWGDVTLEKDPETENDILMWRYERGSKMRQVRALHATAQATGTKRCRVKIYKEFARHRPLEINKPDSPFYLAVKHQRKPDDDVWYMRSPFGKNEIGKFLSTAAKNASLQGRVTNHSLRKTCIARLLDANVSNNFVAQLSGHRNLKSLDAYKSASYENQRRMSLALSRSSSDQTTISARTETTTRPTASVTTVESASFNSVQLGMCFFSGATIESFNNCVFNIQLTSGSLPNRATLI</sequence>
<dbReference type="PANTHER" id="PTHR46963">
    <property type="entry name" value="SIMILAR TO RIKEN CDNA E130308A19"/>
    <property type="match status" value="1"/>
</dbReference>
<keyword evidence="4" id="KW-0233">DNA recombination</keyword>
<evidence type="ECO:0000256" key="3">
    <source>
        <dbReference type="ARBA" id="ARBA00022843"/>
    </source>
</evidence>
<dbReference type="InterPro" id="IPR011010">
    <property type="entry name" value="DNA_brk_join_enz"/>
</dbReference>
<gene>
    <name evidence="7" type="ORF">P5673_024561</name>
</gene>
<dbReference type="GO" id="GO:0003677">
    <property type="term" value="F:DNA binding"/>
    <property type="evidence" value="ECO:0007669"/>
    <property type="project" value="InterPro"/>
</dbReference>
<dbReference type="InterPro" id="IPR021893">
    <property type="entry name" value="ZMYM2-like_C"/>
</dbReference>
<dbReference type="CDD" id="cd00397">
    <property type="entry name" value="DNA_BRE_C"/>
    <property type="match status" value="1"/>
</dbReference>
<evidence type="ECO:0000313" key="7">
    <source>
        <dbReference type="EMBL" id="KAK2554202.1"/>
    </source>
</evidence>
<comment type="caution">
    <text evidence="7">The sequence shown here is derived from an EMBL/GenBank/DDBJ whole genome shotgun (WGS) entry which is preliminary data.</text>
</comment>
<evidence type="ECO:0000256" key="4">
    <source>
        <dbReference type="ARBA" id="ARBA00023172"/>
    </source>
</evidence>
<reference evidence="7" key="2">
    <citation type="journal article" date="2023" name="Science">
        <title>Genomic signatures of disease resistance in endangered staghorn corals.</title>
        <authorList>
            <person name="Vollmer S.V."/>
            <person name="Selwyn J.D."/>
            <person name="Despard B.A."/>
            <person name="Roesel C.L."/>
        </authorList>
    </citation>
    <scope>NUCLEOTIDE SEQUENCE</scope>
    <source>
        <strain evidence="7">K2</strain>
    </source>
</reference>
<keyword evidence="3" id="KW-0832">Ubl conjugation</keyword>
<keyword evidence="1" id="KW-1017">Isopeptide bond</keyword>
<keyword evidence="8" id="KW-1185">Reference proteome</keyword>
<dbReference type="InterPro" id="IPR002104">
    <property type="entry name" value="Integrase_catalytic"/>
</dbReference>
<name>A0AAD9Q3R1_ACRCE</name>
<dbReference type="Proteomes" id="UP001249851">
    <property type="component" value="Unassembled WGS sequence"/>
</dbReference>
<evidence type="ECO:0000259" key="6">
    <source>
        <dbReference type="PROSITE" id="PS51898"/>
    </source>
</evidence>
<dbReference type="GO" id="GO:0006310">
    <property type="term" value="P:DNA recombination"/>
    <property type="evidence" value="ECO:0007669"/>
    <property type="project" value="UniProtKB-KW"/>
</dbReference>
<dbReference type="GO" id="GO:0015074">
    <property type="term" value="P:DNA integration"/>
    <property type="evidence" value="ECO:0007669"/>
    <property type="project" value="InterPro"/>
</dbReference>
<protein>
    <submittedName>
        <fullName evidence="7">Transcriptional regulator QRICH1</fullName>
    </submittedName>
</protein>
<evidence type="ECO:0000256" key="2">
    <source>
        <dbReference type="ARBA" id="ARBA00022553"/>
    </source>
</evidence>
<dbReference type="Pfam" id="PF12012">
    <property type="entry name" value="DUF3504"/>
    <property type="match status" value="1"/>
</dbReference>
<dbReference type="EMBL" id="JARQWQ010000072">
    <property type="protein sequence ID" value="KAK2554202.1"/>
    <property type="molecule type" value="Genomic_DNA"/>
</dbReference>
<feature type="region of interest" description="Disordered" evidence="5">
    <location>
        <begin position="249"/>
        <end position="271"/>
    </location>
</feature>
<dbReference type="SUPFAM" id="SSF56349">
    <property type="entry name" value="DNA breaking-rejoining enzymes"/>
    <property type="match status" value="1"/>
</dbReference>
<dbReference type="AlphaFoldDB" id="A0AAD9Q3R1"/>
<dbReference type="InterPro" id="IPR042838">
    <property type="entry name" value="KIAA1958"/>
</dbReference>
<evidence type="ECO:0000313" key="8">
    <source>
        <dbReference type="Proteomes" id="UP001249851"/>
    </source>
</evidence>
<dbReference type="PANTHER" id="PTHR46963:SF2">
    <property type="match status" value="1"/>
</dbReference>
<evidence type="ECO:0000256" key="5">
    <source>
        <dbReference type="SAM" id="MobiDB-lite"/>
    </source>
</evidence>
<accession>A0AAD9Q3R1</accession>
<dbReference type="PROSITE" id="PS51898">
    <property type="entry name" value="TYR_RECOMBINASE"/>
    <property type="match status" value="1"/>
</dbReference>
<organism evidence="7 8">
    <name type="scientific">Acropora cervicornis</name>
    <name type="common">Staghorn coral</name>
    <dbReference type="NCBI Taxonomy" id="6130"/>
    <lineage>
        <taxon>Eukaryota</taxon>
        <taxon>Metazoa</taxon>
        <taxon>Cnidaria</taxon>
        <taxon>Anthozoa</taxon>
        <taxon>Hexacorallia</taxon>
        <taxon>Scleractinia</taxon>
        <taxon>Astrocoeniina</taxon>
        <taxon>Acroporidae</taxon>
        <taxon>Acropora</taxon>
    </lineage>
</organism>
<feature type="domain" description="Tyr recombinase" evidence="6">
    <location>
        <begin position="34"/>
        <end position="247"/>
    </location>
</feature>
<evidence type="ECO:0000256" key="1">
    <source>
        <dbReference type="ARBA" id="ARBA00022499"/>
    </source>
</evidence>